<dbReference type="GO" id="GO:0005634">
    <property type="term" value="C:nucleus"/>
    <property type="evidence" value="ECO:0007669"/>
    <property type="project" value="UniProtKB-SubCell"/>
</dbReference>
<dbReference type="CDD" id="cd14695">
    <property type="entry name" value="bZIP_HLF"/>
    <property type="match status" value="1"/>
</dbReference>
<feature type="region of interest" description="Disordered" evidence="7">
    <location>
        <begin position="276"/>
        <end position="351"/>
    </location>
</feature>
<dbReference type="SMART" id="SM00338">
    <property type="entry name" value="BRLZ"/>
    <property type="match status" value="1"/>
</dbReference>
<dbReference type="FunFam" id="1.20.5.170:FF:000025">
    <property type="entry name" value="nuclear factor interleukin-3-regulated protein-like"/>
    <property type="match status" value="1"/>
</dbReference>
<dbReference type="OrthoDB" id="6022300at2759"/>
<evidence type="ECO:0000256" key="2">
    <source>
        <dbReference type="ARBA" id="ARBA00006079"/>
    </source>
</evidence>
<keyword evidence="3" id="KW-0805">Transcription regulation</keyword>
<protein>
    <submittedName>
        <fullName evidence="9">Thyrotroph embryonic factor</fullName>
    </submittedName>
</protein>
<dbReference type="Proteomes" id="UP000192578">
    <property type="component" value="Unassembled WGS sequence"/>
</dbReference>
<evidence type="ECO:0000256" key="6">
    <source>
        <dbReference type="ARBA" id="ARBA00023242"/>
    </source>
</evidence>
<dbReference type="SUPFAM" id="SSF57959">
    <property type="entry name" value="Leucine zipper domain"/>
    <property type="match status" value="1"/>
</dbReference>
<evidence type="ECO:0000256" key="3">
    <source>
        <dbReference type="ARBA" id="ARBA00023015"/>
    </source>
</evidence>
<dbReference type="Pfam" id="PF07716">
    <property type="entry name" value="bZIP_2"/>
    <property type="match status" value="1"/>
</dbReference>
<dbReference type="GO" id="GO:0000978">
    <property type="term" value="F:RNA polymerase II cis-regulatory region sequence-specific DNA binding"/>
    <property type="evidence" value="ECO:0007669"/>
    <property type="project" value="TreeGrafter"/>
</dbReference>
<evidence type="ECO:0000313" key="10">
    <source>
        <dbReference type="Proteomes" id="UP000192578"/>
    </source>
</evidence>
<feature type="region of interest" description="Disordered" evidence="7">
    <location>
        <begin position="54"/>
        <end position="138"/>
    </location>
</feature>
<dbReference type="AlphaFoldDB" id="A0A9X6RLX8"/>
<dbReference type="PROSITE" id="PS50217">
    <property type="entry name" value="BZIP"/>
    <property type="match status" value="1"/>
</dbReference>
<dbReference type="InterPro" id="IPR040223">
    <property type="entry name" value="PAR_bZIP"/>
</dbReference>
<dbReference type="InterPro" id="IPR046347">
    <property type="entry name" value="bZIP_sf"/>
</dbReference>
<comment type="subcellular location">
    <subcellularLocation>
        <location evidence="1">Nucleus</location>
    </subcellularLocation>
</comment>
<keyword evidence="6" id="KW-0539">Nucleus</keyword>
<evidence type="ECO:0000259" key="8">
    <source>
        <dbReference type="PROSITE" id="PS50217"/>
    </source>
</evidence>
<accession>A0A9X6RLX8</accession>
<comment type="caution">
    <text evidence="9">The sequence shown here is derived from an EMBL/GenBank/DDBJ whole genome shotgun (WGS) entry which is preliminary data.</text>
</comment>
<gene>
    <name evidence="9" type="ORF">BV898_16899</name>
</gene>
<feature type="domain" description="BZIP" evidence="8">
    <location>
        <begin position="415"/>
        <end position="472"/>
    </location>
</feature>
<organism evidence="9 10">
    <name type="scientific">Hypsibius exemplaris</name>
    <name type="common">Freshwater tardigrade</name>
    <dbReference type="NCBI Taxonomy" id="2072580"/>
    <lineage>
        <taxon>Eukaryota</taxon>
        <taxon>Metazoa</taxon>
        <taxon>Ecdysozoa</taxon>
        <taxon>Tardigrada</taxon>
        <taxon>Eutardigrada</taxon>
        <taxon>Parachela</taxon>
        <taxon>Hypsibioidea</taxon>
        <taxon>Hypsibiidae</taxon>
        <taxon>Hypsibius</taxon>
    </lineage>
</organism>
<proteinExistence type="inferred from homology"/>
<reference evidence="10" key="1">
    <citation type="submission" date="2017-01" db="EMBL/GenBank/DDBJ databases">
        <title>Comparative genomics of anhydrobiosis in the tardigrade Hypsibius dujardini.</title>
        <authorList>
            <person name="Yoshida Y."/>
            <person name="Koutsovoulos G."/>
            <person name="Laetsch D."/>
            <person name="Stevens L."/>
            <person name="Kumar S."/>
            <person name="Horikawa D."/>
            <person name="Ishino K."/>
            <person name="Komine S."/>
            <person name="Tomita M."/>
            <person name="Blaxter M."/>
            <person name="Arakawa K."/>
        </authorList>
    </citation>
    <scope>NUCLEOTIDE SEQUENCE [LARGE SCALE GENOMIC DNA]</scope>
    <source>
        <strain evidence="10">Z151</strain>
    </source>
</reference>
<evidence type="ECO:0000256" key="7">
    <source>
        <dbReference type="SAM" id="MobiDB-lite"/>
    </source>
</evidence>
<evidence type="ECO:0000256" key="1">
    <source>
        <dbReference type="ARBA" id="ARBA00004123"/>
    </source>
</evidence>
<dbReference type="InterPro" id="IPR004827">
    <property type="entry name" value="bZIP"/>
</dbReference>
<comment type="similarity">
    <text evidence="2">Belongs to the bZIP family. NFIL3 subfamily.</text>
</comment>
<feature type="compositionally biased region" description="Basic and acidic residues" evidence="7">
    <location>
        <begin position="408"/>
        <end position="439"/>
    </location>
</feature>
<feature type="compositionally biased region" description="Low complexity" evidence="7">
    <location>
        <begin position="369"/>
        <end position="384"/>
    </location>
</feature>
<dbReference type="Gene3D" id="1.20.5.170">
    <property type="match status" value="1"/>
</dbReference>
<dbReference type="PANTHER" id="PTHR11988">
    <property type="entry name" value="THYROTROPH EMBRYONIC FACTOR RELATED"/>
    <property type="match status" value="1"/>
</dbReference>
<feature type="compositionally biased region" description="Low complexity" evidence="7">
    <location>
        <begin position="336"/>
        <end position="351"/>
    </location>
</feature>
<keyword evidence="4" id="KW-0238">DNA-binding</keyword>
<evidence type="ECO:0000313" key="9">
    <source>
        <dbReference type="EMBL" id="OWA52445.1"/>
    </source>
</evidence>
<keyword evidence="5" id="KW-0804">Transcription</keyword>
<feature type="compositionally biased region" description="Low complexity" evidence="7">
    <location>
        <begin position="294"/>
        <end position="306"/>
    </location>
</feature>
<evidence type="ECO:0000256" key="5">
    <source>
        <dbReference type="ARBA" id="ARBA00023163"/>
    </source>
</evidence>
<evidence type="ECO:0000256" key="4">
    <source>
        <dbReference type="ARBA" id="ARBA00023125"/>
    </source>
</evidence>
<dbReference type="EMBL" id="MTYJ01000268">
    <property type="protein sequence ID" value="OWA52445.1"/>
    <property type="molecule type" value="Genomic_DNA"/>
</dbReference>
<name>A0A9X6RLX8_HYPEX</name>
<dbReference type="PANTHER" id="PTHR11988:SF56">
    <property type="entry name" value="TRANSCRIPTION FACTOR CES-2"/>
    <property type="match status" value="1"/>
</dbReference>
<dbReference type="GO" id="GO:0000981">
    <property type="term" value="F:DNA-binding transcription factor activity, RNA polymerase II-specific"/>
    <property type="evidence" value="ECO:0007669"/>
    <property type="project" value="TreeGrafter"/>
</dbReference>
<keyword evidence="10" id="KW-1185">Reference proteome</keyword>
<feature type="region of interest" description="Disordered" evidence="7">
    <location>
        <begin position="369"/>
        <end position="439"/>
    </location>
</feature>
<sequence length="480" mass="51200">MLCDQRSTVHLSGSTGLVFPRAREEIQSATCETDKRAPAKMNHISCERTSHWVNKTCSPKRDPDSDSADAWDVDAPLDFSSKKASPPPMPASPHHHQHQQPMEQDDEVGSLADDNGSTGGSSHHRADSPPASMAVNPHAFIMSGNPNLFHHGGAPQSLGMSGPLDKLFPPGMMTHQQQQQHQQKLPSFPFTMRNTSAPSGNGKGSSKPIRPFKAYPKDSLSAFPMGFFGMPMNFAAALPTAMMDAATNPLFAAAGGLSEDAFLQYKRTAEALYGGSKRGVASAAGKPIRTGRRSSGTNSGLVSSSSAKNAGRKSDGAPSRTVDHVTAGQSASPPRTATSVATSGAVATSGTMATSGAAETSGAMAADSTGLALTTASSSPSQSLNRSESKSPGMEADLDEHGKKRGRSVPDEVKDEAYWERRRKNNEAAKRSRDSRRHKEDEIALKAAFLERENLTLRMEKKQLQAEVQKMRMIVYANAQ</sequence>